<accession>A0A0F9G8H3</accession>
<evidence type="ECO:0000313" key="1">
    <source>
        <dbReference type="EMBL" id="KKL95058.1"/>
    </source>
</evidence>
<comment type="caution">
    <text evidence="1">The sequence shown here is derived from an EMBL/GenBank/DDBJ whole genome shotgun (WGS) entry which is preliminary data.</text>
</comment>
<protein>
    <submittedName>
        <fullName evidence="1">Uncharacterized protein</fullName>
    </submittedName>
</protein>
<proteinExistence type="predicted"/>
<dbReference type="EMBL" id="LAZR01018777">
    <property type="protein sequence ID" value="KKL95058.1"/>
    <property type="molecule type" value="Genomic_DNA"/>
</dbReference>
<reference evidence="1" key="1">
    <citation type="journal article" date="2015" name="Nature">
        <title>Complex archaea that bridge the gap between prokaryotes and eukaryotes.</title>
        <authorList>
            <person name="Spang A."/>
            <person name="Saw J.H."/>
            <person name="Jorgensen S.L."/>
            <person name="Zaremba-Niedzwiedzka K."/>
            <person name="Martijn J."/>
            <person name="Lind A.E."/>
            <person name="van Eijk R."/>
            <person name="Schleper C."/>
            <person name="Guy L."/>
            <person name="Ettema T.J."/>
        </authorList>
    </citation>
    <scope>NUCLEOTIDE SEQUENCE</scope>
</reference>
<sequence>MNRLRELFICAQQQGILINLDKVSDYYLPVRIAENYLTIIRLTEIFDEEIDLELGN</sequence>
<dbReference type="AlphaFoldDB" id="A0A0F9G8H3"/>
<organism evidence="1">
    <name type="scientific">marine sediment metagenome</name>
    <dbReference type="NCBI Taxonomy" id="412755"/>
    <lineage>
        <taxon>unclassified sequences</taxon>
        <taxon>metagenomes</taxon>
        <taxon>ecological metagenomes</taxon>
    </lineage>
</organism>
<gene>
    <name evidence="1" type="ORF">LCGC14_1858480</name>
</gene>
<name>A0A0F9G8H3_9ZZZZ</name>